<feature type="region of interest" description="Disordered" evidence="3">
    <location>
        <begin position="81"/>
        <end position="118"/>
    </location>
</feature>
<organism evidence="5 6">
    <name type="scientific">Aquarana catesbeiana</name>
    <name type="common">American bullfrog</name>
    <name type="synonym">Rana catesbeiana</name>
    <dbReference type="NCBI Taxonomy" id="8400"/>
    <lineage>
        <taxon>Eukaryota</taxon>
        <taxon>Metazoa</taxon>
        <taxon>Chordata</taxon>
        <taxon>Craniata</taxon>
        <taxon>Vertebrata</taxon>
        <taxon>Euteleostomi</taxon>
        <taxon>Amphibia</taxon>
        <taxon>Batrachia</taxon>
        <taxon>Anura</taxon>
        <taxon>Neobatrachia</taxon>
        <taxon>Ranoidea</taxon>
        <taxon>Ranidae</taxon>
        <taxon>Aquarana</taxon>
    </lineage>
</organism>
<evidence type="ECO:0000313" key="5">
    <source>
        <dbReference type="EMBL" id="PIO25295.1"/>
    </source>
</evidence>
<protein>
    <recommendedName>
        <fullName evidence="4">Bromo domain-containing protein</fullName>
    </recommendedName>
</protein>
<dbReference type="Pfam" id="PF00439">
    <property type="entry name" value="Bromodomain"/>
    <property type="match status" value="1"/>
</dbReference>
<feature type="domain" description="Bromo" evidence="4">
    <location>
        <begin position="138"/>
        <end position="191"/>
    </location>
</feature>
<dbReference type="AlphaFoldDB" id="A0A2G9RBZ2"/>
<evidence type="ECO:0000259" key="4">
    <source>
        <dbReference type="PROSITE" id="PS50014"/>
    </source>
</evidence>
<gene>
    <name evidence="5" type="ORF">AB205_0185710</name>
</gene>
<dbReference type="PANTHER" id="PTHR15398:SF4">
    <property type="entry name" value="BROMODOMAIN-CONTAINING PROTEIN 8 ISOFORM X1"/>
    <property type="match status" value="1"/>
</dbReference>
<dbReference type="SUPFAM" id="SSF47370">
    <property type="entry name" value="Bromodomain"/>
    <property type="match status" value="1"/>
</dbReference>
<feature type="compositionally biased region" description="Polar residues" evidence="3">
    <location>
        <begin position="108"/>
        <end position="118"/>
    </location>
</feature>
<reference evidence="6" key="1">
    <citation type="journal article" date="2017" name="Nat. Commun.">
        <title>The North American bullfrog draft genome provides insight into hormonal regulation of long noncoding RNA.</title>
        <authorList>
            <person name="Hammond S.A."/>
            <person name="Warren R.L."/>
            <person name="Vandervalk B.P."/>
            <person name="Kucuk E."/>
            <person name="Khan H."/>
            <person name="Gibb E.A."/>
            <person name="Pandoh P."/>
            <person name="Kirk H."/>
            <person name="Zhao Y."/>
            <person name="Jones M."/>
            <person name="Mungall A.J."/>
            <person name="Coope R."/>
            <person name="Pleasance S."/>
            <person name="Moore R.A."/>
            <person name="Holt R.A."/>
            <person name="Round J.M."/>
            <person name="Ohora S."/>
            <person name="Walle B.V."/>
            <person name="Veldhoen N."/>
            <person name="Helbing C.C."/>
            <person name="Birol I."/>
        </authorList>
    </citation>
    <scope>NUCLEOTIDE SEQUENCE [LARGE SCALE GENOMIC DNA]</scope>
</reference>
<evidence type="ECO:0000256" key="2">
    <source>
        <dbReference type="PROSITE-ProRule" id="PRU00035"/>
    </source>
</evidence>
<dbReference type="OrthoDB" id="1742084at2759"/>
<evidence type="ECO:0000256" key="1">
    <source>
        <dbReference type="ARBA" id="ARBA00023117"/>
    </source>
</evidence>
<evidence type="ECO:0000256" key="3">
    <source>
        <dbReference type="SAM" id="MobiDB-lite"/>
    </source>
</evidence>
<dbReference type="Proteomes" id="UP000228934">
    <property type="component" value="Unassembled WGS sequence"/>
</dbReference>
<evidence type="ECO:0000313" key="6">
    <source>
        <dbReference type="Proteomes" id="UP000228934"/>
    </source>
</evidence>
<dbReference type="PRINTS" id="PR00503">
    <property type="entry name" value="BROMODOMAIN"/>
</dbReference>
<dbReference type="InterPro" id="IPR036427">
    <property type="entry name" value="Bromodomain-like_sf"/>
</dbReference>
<dbReference type="GO" id="GO:0035267">
    <property type="term" value="C:NuA4 histone acetyltransferase complex"/>
    <property type="evidence" value="ECO:0007669"/>
    <property type="project" value="TreeGrafter"/>
</dbReference>
<keyword evidence="1 2" id="KW-0103">Bromodomain</keyword>
<dbReference type="EMBL" id="KV944926">
    <property type="protein sequence ID" value="PIO25295.1"/>
    <property type="molecule type" value="Genomic_DNA"/>
</dbReference>
<sequence>AKDIKLDLSTTSTEVLNVCQNLTQSELHNGKFTEGDHELGSGKRLEKYMDSHICDGIWKSEEEKTCESQPSDTADVRKEFLVSSSQDSTDNKASTDPENMKEDDHPQHCNSVLENDHGSTTLNSENEICIYERTKCVIPRNLPLLELPMDLKTIKRCLSQGTIKTKAEFQRDVLLMLQNCIMYNNVQYTLHQKTLEMQRDVVEILQVLNLQMYQRYKTRN</sequence>
<dbReference type="Gene3D" id="1.20.920.10">
    <property type="entry name" value="Bromodomain-like"/>
    <property type="match status" value="1"/>
</dbReference>
<proteinExistence type="predicted"/>
<accession>A0A2G9RBZ2</accession>
<dbReference type="SMART" id="SM00297">
    <property type="entry name" value="BROMO"/>
    <property type="match status" value="1"/>
</dbReference>
<dbReference type="PANTHER" id="PTHR15398">
    <property type="entry name" value="BROMODOMAIN-CONTAINING PROTEIN 8"/>
    <property type="match status" value="1"/>
</dbReference>
<dbReference type="PROSITE" id="PS50014">
    <property type="entry name" value="BROMODOMAIN_2"/>
    <property type="match status" value="1"/>
</dbReference>
<name>A0A2G9RBZ2_AQUCT</name>
<feature type="compositionally biased region" description="Basic and acidic residues" evidence="3">
    <location>
        <begin position="89"/>
        <end position="107"/>
    </location>
</feature>
<feature type="non-terminal residue" evidence="5">
    <location>
        <position position="1"/>
    </location>
</feature>
<dbReference type="InterPro" id="IPR001487">
    <property type="entry name" value="Bromodomain"/>
</dbReference>
<keyword evidence="6" id="KW-1185">Reference proteome</keyword>